<sequence length="159" mass="17693">MRYRIFWLIAILLVSISISDASAESPSLMTMILPWQYPDSTSRGASMSDGATMSPDGQRTCQSITCKTTMVTDATVDEVLNYYALKLKPTKDETTDTFPFATAGRSVVVSDDSADRPFAMHTVLVNTSRSSTTLIITRGKDEAQTHIAWKHYRRLTNDE</sequence>
<proteinExistence type="predicted"/>
<dbReference type="Proteomes" id="UP000536179">
    <property type="component" value="Unassembled WGS sequence"/>
</dbReference>
<evidence type="ECO:0000256" key="1">
    <source>
        <dbReference type="SAM" id="SignalP"/>
    </source>
</evidence>
<organism evidence="2 3">
    <name type="scientific">Aporhodopirellula rubra</name>
    <dbReference type="NCBI Taxonomy" id="980271"/>
    <lineage>
        <taxon>Bacteria</taxon>
        <taxon>Pseudomonadati</taxon>
        <taxon>Planctomycetota</taxon>
        <taxon>Planctomycetia</taxon>
        <taxon>Pirellulales</taxon>
        <taxon>Pirellulaceae</taxon>
        <taxon>Aporhodopirellula</taxon>
    </lineage>
</organism>
<evidence type="ECO:0000313" key="2">
    <source>
        <dbReference type="EMBL" id="MBB3208986.1"/>
    </source>
</evidence>
<accession>A0A7W5H8G4</accession>
<keyword evidence="1" id="KW-0732">Signal</keyword>
<dbReference type="RefSeq" id="WP_184307265.1">
    <property type="nucleotide sequence ID" value="NZ_JACHXU010000019.1"/>
</dbReference>
<protein>
    <submittedName>
        <fullName evidence="2">Uncharacterized protein</fullName>
    </submittedName>
</protein>
<name>A0A7W5H8G4_9BACT</name>
<gene>
    <name evidence="2" type="ORF">FHS27_004820</name>
</gene>
<feature type="signal peptide" evidence="1">
    <location>
        <begin position="1"/>
        <end position="23"/>
    </location>
</feature>
<feature type="chain" id="PRO_5030640232" evidence="1">
    <location>
        <begin position="24"/>
        <end position="159"/>
    </location>
</feature>
<dbReference type="AlphaFoldDB" id="A0A7W5H8G4"/>
<dbReference type="EMBL" id="JACHXU010000019">
    <property type="protein sequence ID" value="MBB3208986.1"/>
    <property type="molecule type" value="Genomic_DNA"/>
</dbReference>
<evidence type="ECO:0000313" key="3">
    <source>
        <dbReference type="Proteomes" id="UP000536179"/>
    </source>
</evidence>
<reference evidence="2 3" key="1">
    <citation type="submission" date="2020-08" db="EMBL/GenBank/DDBJ databases">
        <title>Genomic Encyclopedia of Type Strains, Phase III (KMG-III): the genomes of soil and plant-associated and newly described type strains.</title>
        <authorList>
            <person name="Whitman W."/>
        </authorList>
    </citation>
    <scope>NUCLEOTIDE SEQUENCE [LARGE SCALE GENOMIC DNA]</scope>
    <source>
        <strain evidence="2 3">CECT 8075</strain>
    </source>
</reference>
<comment type="caution">
    <text evidence="2">The sequence shown here is derived from an EMBL/GenBank/DDBJ whole genome shotgun (WGS) entry which is preliminary data.</text>
</comment>
<keyword evidence="3" id="KW-1185">Reference proteome</keyword>